<organism evidence="1 2">
    <name type="scientific">Actinocorallia aurantiaca</name>
    <dbReference type="NCBI Taxonomy" id="46204"/>
    <lineage>
        <taxon>Bacteria</taxon>
        <taxon>Bacillati</taxon>
        <taxon>Actinomycetota</taxon>
        <taxon>Actinomycetes</taxon>
        <taxon>Streptosporangiales</taxon>
        <taxon>Thermomonosporaceae</taxon>
        <taxon>Actinocorallia</taxon>
    </lineage>
</organism>
<accession>A0ABN3U1D5</accession>
<protein>
    <submittedName>
        <fullName evidence="1">Uncharacterized protein</fullName>
    </submittedName>
</protein>
<dbReference type="PANTHER" id="PTHR34613:SF1">
    <property type="entry name" value="SLL6017 PROTEIN"/>
    <property type="match status" value="1"/>
</dbReference>
<evidence type="ECO:0000313" key="1">
    <source>
        <dbReference type="EMBL" id="GAA2720799.1"/>
    </source>
</evidence>
<gene>
    <name evidence="1" type="ORF">GCM10010439_09520</name>
</gene>
<dbReference type="EMBL" id="BAAATZ010000003">
    <property type="protein sequence ID" value="GAA2720799.1"/>
    <property type="molecule type" value="Genomic_DNA"/>
</dbReference>
<name>A0ABN3U1D5_9ACTN</name>
<proteinExistence type="predicted"/>
<sequence>MIKAVELNIDTTETRPLERRCDTVLELELAEHGSCILAVEAQTDPDEEKITAWPQLVSHLYAKYRRPVGLLVTTQKPATAAWARRPILCGVPGLPTTLRTTPYVIGPDNTSKVTNLADACRSVSSTVLSVAIHGRSPDTAGILGIVVDALGTVDEERAIRYADLIEGALVNALNARTWKAIMKTSTQPFVSSIRAEMRAEGEARALLLMLERRGIAVTDEARGRITACTDTQQIETWVYRAFDISTIDELFA</sequence>
<comment type="caution">
    <text evidence="1">The sequence shown here is derived from an EMBL/GenBank/DDBJ whole genome shotgun (WGS) entry which is preliminary data.</text>
</comment>
<dbReference type="PANTHER" id="PTHR34613">
    <property type="entry name" value="SLL0800 PROTEIN"/>
    <property type="match status" value="1"/>
</dbReference>
<dbReference type="Proteomes" id="UP001501842">
    <property type="component" value="Unassembled WGS sequence"/>
</dbReference>
<keyword evidence="2" id="KW-1185">Reference proteome</keyword>
<evidence type="ECO:0000313" key="2">
    <source>
        <dbReference type="Proteomes" id="UP001501842"/>
    </source>
</evidence>
<reference evidence="1 2" key="1">
    <citation type="journal article" date="2019" name="Int. J. Syst. Evol. Microbiol.">
        <title>The Global Catalogue of Microorganisms (GCM) 10K type strain sequencing project: providing services to taxonomists for standard genome sequencing and annotation.</title>
        <authorList>
            <consortium name="The Broad Institute Genomics Platform"/>
            <consortium name="The Broad Institute Genome Sequencing Center for Infectious Disease"/>
            <person name="Wu L."/>
            <person name="Ma J."/>
        </authorList>
    </citation>
    <scope>NUCLEOTIDE SEQUENCE [LARGE SCALE GENOMIC DNA]</scope>
    <source>
        <strain evidence="1 2">JCM 8201</strain>
    </source>
</reference>